<dbReference type="GO" id="GO:0016787">
    <property type="term" value="F:hydrolase activity"/>
    <property type="evidence" value="ECO:0007669"/>
    <property type="project" value="UniProtKB-KW"/>
</dbReference>
<evidence type="ECO:0000256" key="1">
    <source>
        <dbReference type="SAM" id="Phobius"/>
    </source>
</evidence>
<keyword evidence="1" id="KW-0472">Membrane</keyword>
<accession>A0A841T579</accession>
<feature type="transmembrane region" description="Helical" evidence="1">
    <location>
        <begin position="6"/>
        <end position="26"/>
    </location>
</feature>
<reference evidence="3 4" key="1">
    <citation type="submission" date="2020-08" db="EMBL/GenBank/DDBJ databases">
        <title>Cohnella phylogeny.</title>
        <authorList>
            <person name="Dunlap C."/>
        </authorList>
    </citation>
    <scope>NUCLEOTIDE SEQUENCE [LARGE SCALE GENOMIC DNA]</scope>
    <source>
        <strain evidence="3 4">DSM 103658</strain>
    </source>
</reference>
<dbReference type="Gene3D" id="3.40.50.1820">
    <property type="entry name" value="alpha/beta hydrolase"/>
    <property type="match status" value="1"/>
</dbReference>
<dbReference type="SUPFAM" id="SSF53474">
    <property type="entry name" value="alpha/beta-Hydrolases"/>
    <property type="match status" value="1"/>
</dbReference>
<keyword evidence="1" id="KW-0812">Transmembrane</keyword>
<keyword evidence="3" id="KW-0378">Hydrolase</keyword>
<keyword evidence="1" id="KW-1133">Transmembrane helix</keyword>
<dbReference type="Pfam" id="PF00561">
    <property type="entry name" value="Abhydrolase_1"/>
    <property type="match status" value="1"/>
</dbReference>
<organism evidence="3 4">
    <name type="scientific">Cohnella lubricantis</name>
    <dbReference type="NCBI Taxonomy" id="2163172"/>
    <lineage>
        <taxon>Bacteria</taxon>
        <taxon>Bacillati</taxon>
        <taxon>Bacillota</taxon>
        <taxon>Bacilli</taxon>
        <taxon>Bacillales</taxon>
        <taxon>Paenibacillaceae</taxon>
        <taxon>Cohnella</taxon>
    </lineage>
</organism>
<keyword evidence="4" id="KW-1185">Reference proteome</keyword>
<dbReference type="InterPro" id="IPR029058">
    <property type="entry name" value="AB_hydrolase_fold"/>
</dbReference>
<sequence length="322" mass="36419">MLAGSGAAATAALLLVFCLYLYRFAIERTPKSFMRSDPNMPQVEEKIIREVREWFRAQPFEDVTIRSHDGLALQGRYLEAKCPTENAVILAHGYSGRGEDMAVFARFYHEQGFRVLMPDNRGHGRSDGHYIGFGWHDRHDYVRWIEYMVRRIGERAKLVLHGVSMGGGIVLMTSGEPLPPQVRCIVSDCAYTSVKAILKYQLRQIFKLPAFPLLPLTSLVCKCRAGYFFGEGSAIRQLRNNKLPILLIHGDSDTFVPTSMAAELFEAIRGPKDQWIVPGAQHATSFLTDRQKYESTVLNFVQKYISAPAQPAEAQHLRAWPE</sequence>
<evidence type="ECO:0000313" key="4">
    <source>
        <dbReference type="Proteomes" id="UP000574133"/>
    </source>
</evidence>
<name>A0A841T579_9BACL</name>
<dbReference type="AlphaFoldDB" id="A0A841T579"/>
<proteinExistence type="predicted"/>
<evidence type="ECO:0000313" key="3">
    <source>
        <dbReference type="EMBL" id="MBB6676693.1"/>
    </source>
</evidence>
<dbReference type="EMBL" id="JACJVN010000021">
    <property type="protein sequence ID" value="MBB6676693.1"/>
    <property type="molecule type" value="Genomic_DNA"/>
</dbReference>
<dbReference type="PANTHER" id="PTHR43358:SF4">
    <property type="entry name" value="ALPHA_BETA HYDROLASE FOLD-1 DOMAIN-CONTAINING PROTEIN"/>
    <property type="match status" value="1"/>
</dbReference>
<dbReference type="InterPro" id="IPR000073">
    <property type="entry name" value="AB_hydrolase_1"/>
</dbReference>
<comment type="caution">
    <text evidence="3">The sequence shown here is derived from an EMBL/GenBank/DDBJ whole genome shotgun (WGS) entry which is preliminary data.</text>
</comment>
<dbReference type="Proteomes" id="UP000574133">
    <property type="component" value="Unassembled WGS sequence"/>
</dbReference>
<dbReference type="InterPro" id="IPR052920">
    <property type="entry name" value="DNA-binding_regulatory"/>
</dbReference>
<dbReference type="PANTHER" id="PTHR43358">
    <property type="entry name" value="ALPHA/BETA-HYDROLASE"/>
    <property type="match status" value="1"/>
</dbReference>
<feature type="domain" description="AB hydrolase-1" evidence="2">
    <location>
        <begin position="86"/>
        <end position="206"/>
    </location>
</feature>
<protein>
    <submittedName>
        <fullName evidence="3">Alpha/beta hydrolase</fullName>
    </submittedName>
</protein>
<gene>
    <name evidence="3" type="ORF">H4Q31_05045</name>
</gene>
<evidence type="ECO:0000259" key="2">
    <source>
        <dbReference type="Pfam" id="PF00561"/>
    </source>
</evidence>